<evidence type="ECO:0000256" key="1">
    <source>
        <dbReference type="ARBA" id="ARBA00023125"/>
    </source>
</evidence>
<dbReference type="PANTHER" id="PTHR39168:SF1">
    <property type="entry name" value="TRANSCRIPTIONAL REGULATORY PROTEIN"/>
    <property type="match status" value="1"/>
</dbReference>
<dbReference type="InterPro" id="IPR052543">
    <property type="entry name" value="HTH_Metal-responsive_Reg"/>
</dbReference>
<dbReference type="InterPro" id="IPR036390">
    <property type="entry name" value="WH_DNA-bd_sf"/>
</dbReference>
<dbReference type="Proteomes" id="UP001292216">
    <property type="component" value="Unassembled WGS sequence"/>
</dbReference>
<dbReference type="InterPro" id="IPR036388">
    <property type="entry name" value="WH-like_DNA-bd_sf"/>
</dbReference>
<protein>
    <submittedName>
        <fullName evidence="3">Winged helix-turn-helix domain-containing protein</fullName>
    </submittedName>
</protein>
<accession>A0ABU5PP97</accession>
<keyword evidence="4" id="KW-1185">Reference proteome</keyword>
<dbReference type="PRINTS" id="PR00778">
    <property type="entry name" value="HTHARSR"/>
</dbReference>
<gene>
    <name evidence="3" type="ORF">U9M73_16780</name>
</gene>
<dbReference type="InterPro" id="IPR011991">
    <property type="entry name" value="ArsR-like_HTH"/>
</dbReference>
<dbReference type="EMBL" id="JAYERP010000001">
    <property type="protein sequence ID" value="MEA3571607.1"/>
    <property type="molecule type" value="Genomic_DNA"/>
</dbReference>
<dbReference type="Pfam" id="PF12840">
    <property type="entry name" value="HTH_20"/>
    <property type="match status" value="1"/>
</dbReference>
<organism evidence="3 4">
    <name type="scientific">Paenibacillus phoenicis</name>
    <dbReference type="NCBI Taxonomy" id="554117"/>
    <lineage>
        <taxon>Bacteria</taxon>
        <taxon>Bacillati</taxon>
        <taxon>Bacillota</taxon>
        <taxon>Bacilli</taxon>
        <taxon>Bacillales</taxon>
        <taxon>Paenibacillaceae</taxon>
        <taxon>Paenibacillus</taxon>
    </lineage>
</organism>
<dbReference type="SUPFAM" id="SSF46785">
    <property type="entry name" value="Winged helix' DNA-binding domain"/>
    <property type="match status" value="1"/>
</dbReference>
<evidence type="ECO:0000313" key="3">
    <source>
        <dbReference type="EMBL" id="MEA3571607.1"/>
    </source>
</evidence>
<name>A0ABU5PP97_9BACL</name>
<dbReference type="RefSeq" id="WP_323078151.1">
    <property type="nucleotide sequence ID" value="NZ_CBCSKM010000001.1"/>
</dbReference>
<dbReference type="CDD" id="cd00090">
    <property type="entry name" value="HTH_ARSR"/>
    <property type="match status" value="1"/>
</dbReference>
<proteinExistence type="predicted"/>
<sequence length="238" mass="25759">MRVASMPTQAAVIASLVSDPSRSAMLTAMLDGRYHAAGELARMAGIQAQTASFHLAKLTEAGLVAVEKQGRHRYYGIASPEVARVLESLLSIAPPAPVQSLRQATEDQALRYARTCYDHLAGNLGVRLTQSLVRAGILAEGDGVFEVTAEGEAVLNRFGVDIDRAKSKRRSFSHKCLDWSERQHHLAGALGNVILERLLELGWVERSPQSRAVKLTAKGRAGLKETFALDMDTEEGIG</sequence>
<dbReference type="Gene3D" id="1.10.10.10">
    <property type="entry name" value="Winged helix-like DNA-binding domain superfamily/Winged helix DNA-binding domain"/>
    <property type="match status" value="1"/>
</dbReference>
<dbReference type="PANTHER" id="PTHR39168">
    <property type="entry name" value="TRANSCRIPTIONAL REGULATOR-RELATED"/>
    <property type="match status" value="1"/>
</dbReference>
<keyword evidence="1" id="KW-0238">DNA-binding</keyword>
<feature type="domain" description="HTH arsR-type" evidence="2">
    <location>
        <begin position="3"/>
        <end position="97"/>
    </location>
</feature>
<evidence type="ECO:0000259" key="2">
    <source>
        <dbReference type="PROSITE" id="PS50987"/>
    </source>
</evidence>
<dbReference type="PROSITE" id="PS50987">
    <property type="entry name" value="HTH_ARSR_2"/>
    <property type="match status" value="1"/>
</dbReference>
<reference evidence="3 4" key="1">
    <citation type="submission" date="2023-12" db="EMBL/GenBank/DDBJ databases">
        <title>Whole genome sequencing of Paenibacillus phoenicis isolated from the Phoenix Mars Lander spacecraft assembly facility.</title>
        <authorList>
            <person name="Garcia A."/>
            <person name="Venkateswaran K."/>
        </authorList>
    </citation>
    <scope>NUCLEOTIDE SEQUENCE [LARGE SCALE GENOMIC DNA]</scope>
    <source>
        <strain evidence="3 4">3PO2SA</strain>
    </source>
</reference>
<comment type="caution">
    <text evidence="3">The sequence shown here is derived from an EMBL/GenBank/DDBJ whole genome shotgun (WGS) entry which is preliminary data.</text>
</comment>
<evidence type="ECO:0000313" key="4">
    <source>
        <dbReference type="Proteomes" id="UP001292216"/>
    </source>
</evidence>
<dbReference type="SMART" id="SM00418">
    <property type="entry name" value="HTH_ARSR"/>
    <property type="match status" value="1"/>
</dbReference>
<dbReference type="NCBIfam" id="NF033788">
    <property type="entry name" value="HTH_metalloreg"/>
    <property type="match status" value="1"/>
</dbReference>
<dbReference type="InterPro" id="IPR001845">
    <property type="entry name" value="HTH_ArsR_DNA-bd_dom"/>
</dbReference>